<keyword evidence="2" id="KW-1185">Reference proteome</keyword>
<dbReference type="RefSeq" id="WP_353640258.1">
    <property type="nucleotide sequence ID" value="NZ_JBEUDR010000005.1"/>
</dbReference>
<organism evidence="1 2">
    <name type="scientific">Alcaligenes phenolicus</name>
    <dbReference type="NCBI Taxonomy" id="232846"/>
    <lineage>
        <taxon>Bacteria</taxon>
        <taxon>Pseudomonadati</taxon>
        <taxon>Pseudomonadota</taxon>
        <taxon>Betaproteobacteria</taxon>
        <taxon>Burkholderiales</taxon>
        <taxon>Alcaligenaceae</taxon>
        <taxon>Alcaligenes</taxon>
    </lineage>
</organism>
<dbReference type="Gene3D" id="3.40.50.1820">
    <property type="entry name" value="alpha/beta hydrolase"/>
    <property type="match status" value="1"/>
</dbReference>
<dbReference type="InterPro" id="IPR029058">
    <property type="entry name" value="AB_hydrolase_fold"/>
</dbReference>
<name>A0ABV2BNK7_9BURK</name>
<dbReference type="Proteomes" id="UP001437419">
    <property type="component" value="Unassembled WGS sequence"/>
</dbReference>
<dbReference type="SUPFAM" id="SSF53474">
    <property type="entry name" value="alpha/beta-Hydrolases"/>
    <property type="match status" value="1"/>
</dbReference>
<protein>
    <recommendedName>
        <fullName evidence="3">Esterase</fullName>
    </recommendedName>
</protein>
<reference evidence="1 2" key="1">
    <citation type="submission" date="2024-06" db="EMBL/GenBank/DDBJ databases">
        <title>Alcaligenes phenolicus JC896.</title>
        <authorList>
            <person name="Venkata Ramana C."/>
            <person name="Sasikala C."/>
            <person name="Mahima D."/>
        </authorList>
    </citation>
    <scope>NUCLEOTIDE SEQUENCE [LARGE SCALE GENOMIC DNA]</scope>
    <source>
        <strain evidence="1 2">JC896</strain>
    </source>
</reference>
<gene>
    <name evidence="1" type="ORF">ABU900_17025</name>
</gene>
<comment type="caution">
    <text evidence="1">The sequence shown here is derived from an EMBL/GenBank/DDBJ whole genome shotgun (WGS) entry which is preliminary data.</text>
</comment>
<evidence type="ECO:0008006" key="3">
    <source>
        <dbReference type="Google" id="ProtNLM"/>
    </source>
</evidence>
<evidence type="ECO:0000313" key="1">
    <source>
        <dbReference type="EMBL" id="MES5326110.1"/>
    </source>
</evidence>
<proteinExistence type="predicted"/>
<sequence>MSSKLKIPNFTNLDELLASDIGCFEEFFFFNNSDHSAVLVFFNGAVSLDQRKNGYAFQRWTWASKFRHPVLVISDPATYGEAGLALGWYVGKKNKCYLQKSLIEVMGSVQKKFPAAKMISFGSSAGGFAALSALHMGFFNKAIVVNPQTDIRKYQPKSSVIKFLNNYGGDNYTFDKIDEPRVSLLAMGFESMLSDAEIVYVQNRFDGLHYENHMKPYFEYLEANVVNLKLKKIIFDDRALGHNPPSLDQLVEISGEELSSLLG</sequence>
<dbReference type="EMBL" id="JBEUDR010000005">
    <property type="protein sequence ID" value="MES5326110.1"/>
    <property type="molecule type" value="Genomic_DNA"/>
</dbReference>
<accession>A0ABV2BNK7</accession>
<evidence type="ECO:0000313" key="2">
    <source>
        <dbReference type="Proteomes" id="UP001437419"/>
    </source>
</evidence>